<comment type="caution">
    <text evidence="8">The sequence shown here is derived from an EMBL/GenBank/DDBJ whole genome shotgun (WGS) entry which is preliminary data.</text>
</comment>
<dbReference type="Gene3D" id="1.20.1600.10">
    <property type="entry name" value="Outer membrane efflux proteins (OEP)"/>
    <property type="match status" value="1"/>
</dbReference>
<dbReference type="SUPFAM" id="SSF56954">
    <property type="entry name" value="Outer membrane efflux proteins (OEP)"/>
    <property type="match status" value="1"/>
</dbReference>
<keyword evidence="5" id="KW-0812">Transmembrane</keyword>
<evidence type="ECO:0000256" key="3">
    <source>
        <dbReference type="ARBA" id="ARBA00022448"/>
    </source>
</evidence>
<dbReference type="Proteomes" id="UP000555546">
    <property type="component" value="Unassembled WGS sequence"/>
</dbReference>
<dbReference type="EMBL" id="JACIJG010000002">
    <property type="protein sequence ID" value="MBB5700974.1"/>
    <property type="molecule type" value="Genomic_DNA"/>
</dbReference>
<dbReference type="GO" id="GO:0015562">
    <property type="term" value="F:efflux transmembrane transporter activity"/>
    <property type="evidence" value="ECO:0007669"/>
    <property type="project" value="InterPro"/>
</dbReference>
<dbReference type="InterPro" id="IPR003423">
    <property type="entry name" value="OMP_efflux"/>
</dbReference>
<organism evidence="8 9">
    <name type="scientific">Brucella daejeonensis</name>
    <dbReference type="NCBI Taxonomy" id="659015"/>
    <lineage>
        <taxon>Bacteria</taxon>
        <taxon>Pseudomonadati</taxon>
        <taxon>Pseudomonadota</taxon>
        <taxon>Alphaproteobacteria</taxon>
        <taxon>Hyphomicrobiales</taxon>
        <taxon>Brucellaceae</taxon>
        <taxon>Brucella/Ochrobactrum group</taxon>
        <taxon>Brucella</taxon>
    </lineage>
</organism>
<protein>
    <submittedName>
        <fullName evidence="8">Adhesin transport system outer membrane protein</fullName>
    </submittedName>
</protein>
<dbReference type="GO" id="GO:0009279">
    <property type="term" value="C:cell outer membrane"/>
    <property type="evidence" value="ECO:0007669"/>
    <property type="project" value="UniProtKB-SubCell"/>
</dbReference>
<dbReference type="RefSeq" id="WP_210305990.1">
    <property type="nucleotide sequence ID" value="NZ_JACIJG010000002.1"/>
</dbReference>
<accession>A0A7W9AUS5</accession>
<dbReference type="Pfam" id="PF02321">
    <property type="entry name" value="OEP"/>
    <property type="match status" value="2"/>
</dbReference>
<name>A0A7W9AUS5_9HYPH</name>
<sequence>MFGLPIAGCSDTLSSVQPSVPKPVAVAKKSEPAKEDHALRPNPVKGNRIGLADAVTMIIKRHPDLKQATAVLARSKADVGAARSVWYPQLTYQAGVGPSMFSDGDSSRFNDGAQGPGVALNQQIWDFGRSAGAIDSARAAENQRSQEVIVTADKLAEKGALAFLDVKRYEALAAEAVKNSAALKDLRGRIQDRVLAGTSDRSDLMLADVRIEGARGEEIQAQTSLMAAKVLLATLIGGMPEKYNDPTPVISKLPLYNTEPEFDQLPAVIAADQAEKASAAKIRETKAEIFPRVGVQVGYNRNYFSNNNNSGQDDNYTALLTVTGDLYKPGHKYAVQAAEEDRRAAEAMKASAILDIRGRARQARENLIGGKMRIAAYQQQEKNAKASREIFFEAYTLGKRTLTELLDAELNIHQAANNRILAEYDVMAARLQYQNVYGKLRQSLGVTATLMGE</sequence>
<comment type="similarity">
    <text evidence="2">Belongs to the outer membrane factor (OMF) (TC 1.B.17) family.</text>
</comment>
<reference evidence="8 9" key="1">
    <citation type="submission" date="2020-08" db="EMBL/GenBank/DDBJ databases">
        <title>Genomic Encyclopedia of Type Strains, Phase IV (KMG-IV): sequencing the most valuable type-strain genomes for metagenomic binning, comparative biology and taxonomic classification.</title>
        <authorList>
            <person name="Goeker M."/>
        </authorList>
    </citation>
    <scope>NUCLEOTIDE SEQUENCE [LARGE SCALE GENOMIC DNA]</scope>
    <source>
        <strain evidence="8 9">DSM 26944</strain>
    </source>
</reference>
<gene>
    <name evidence="8" type="ORF">FHS76_000817</name>
</gene>
<dbReference type="InterPro" id="IPR051906">
    <property type="entry name" value="TolC-like"/>
</dbReference>
<keyword evidence="3" id="KW-0813">Transport</keyword>
<evidence type="ECO:0000256" key="1">
    <source>
        <dbReference type="ARBA" id="ARBA00004442"/>
    </source>
</evidence>
<keyword evidence="9" id="KW-1185">Reference proteome</keyword>
<evidence type="ECO:0000256" key="7">
    <source>
        <dbReference type="ARBA" id="ARBA00023237"/>
    </source>
</evidence>
<dbReference type="AlphaFoldDB" id="A0A7W9AUS5"/>
<dbReference type="PANTHER" id="PTHR30026">
    <property type="entry name" value="OUTER MEMBRANE PROTEIN TOLC"/>
    <property type="match status" value="1"/>
</dbReference>
<evidence type="ECO:0000256" key="5">
    <source>
        <dbReference type="ARBA" id="ARBA00022692"/>
    </source>
</evidence>
<evidence type="ECO:0000313" key="9">
    <source>
        <dbReference type="Proteomes" id="UP000555546"/>
    </source>
</evidence>
<dbReference type="PANTHER" id="PTHR30026:SF22">
    <property type="entry name" value="OUTER MEMBRANE EFFLUX PROTEIN"/>
    <property type="match status" value="1"/>
</dbReference>
<keyword evidence="4" id="KW-1134">Transmembrane beta strand</keyword>
<evidence type="ECO:0000256" key="4">
    <source>
        <dbReference type="ARBA" id="ARBA00022452"/>
    </source>
</evidence>
<comment type="subcellular location">
    <subcellularLocation>
        <location evidence="1">Cell outer membrane</location>
    </subcellularLocation>
</comment>
<evidence type="ECO:0000313" key="8">
    <source>
        <dbReference type="EMBL" id="MBB5700974.1"/>
    </source>
</evidence>
<dbReference type="GO" id="GO:0015288">
    <property type="term" value="F:porin activity"/>
    <property type="evidence" value="ECO:0007669"/>
    <property type="project" value="TreeGrafter"/>
</dbReference>
<evidence type="ECO:0000256" key="6">
    <source>
        <dbReference type="ARBA" id="ARBA00023136"/>
    </source>
</evidence>
<keyword evidence="7" id="KW-0998">Cell outer membrane</keyword>
<keyword evidence="6" id="KW-0472">Membrane</keyword>
<evidence type="ECO:0000256" key="2">
    <source>
        <dbReference type="ARBA" id="ARBA00007613"/>
    </source>
</evidence>
<proteinExistence type="inferred from homology"/>
<dbReference type="GO" id="GO:1990281">
    <property type="term" value="C:efflux pump complex"/>
    <property type="evidence" value="ECO:0007669"/>
    <property type="project" value="TreeGrafter"/>
</dbReference>